<gene>
    <name evidence="4" type="ORF">M0812_20847</name>
</gene>
<dbReference type="AlphaFoldDB" id="A0AAV7YQ72"/>
<evidence type="ECO:0000256" key="2">
    <source>
        <dbReference type="ARBA" id="ARBA00023180"/>
    </source>
</evidence>
<dbReference type="InterPro" id="IPR026138">
    <property type="entry name" value="CLN5"/>
</dbReference>
<evidence type="ECO:0000256" key="1">
    <source>
        <dbReference type="ARBA" id="ARBA00007028"/>
    </source>
</evidence>
<keyword evidence="2" id="KW-0325">Glycoprotein</keyword>
<organism evidence="4 5">
    <name type="scientific">Anaeramoeba flamelloides</name>
    <dbReference type="NCBI Taxonomy" id="1746091"/>
    <lineage>
        <taxon>Eukaryota</taxon>
        <taxon>Metamonada</taxon>
        <taxon>Anaeramoebidae</taxon>
        <taxon>Anaeramoeba</taxon>
    </lineage>
</organism>
<comment type="similarity">
    <text evidence="1">Belongs to the CLN5 family.</text>
</comment>
<comment type="caution">
    <text evidence="4">The sequence shown here is derived from an EMBL/GenBank/DDBJ whole genome shotgun (WGS) entry which is preliminary data.</text>
</comment>
<evidence type="ECO:0000313" key="4">
    <source>
        <dbReference type="EMBL" id="KAJ3431923.1"/>
    </source>
</evidence>
<keyword evidence="3" id="KW-1133">Transmembrane helix</keyword>
<protein>
    <submittedName>
        <fullName evidence="4">Ceroid-lipofuscinosis neuronal</fullName>
    </submittedName>
</protein>
<dbReference type="Pfam" id="PF15014">
    <property type="entry name" value="CLN5"/>
    <property type="match status" value="1"/>
</dbReference>
<proteinExistence type="inferred from homology"/>
<dbReference type="PANTHER" id="PTHR15380:SF2">
    <property type="entry name" value="CEROID-LIPOFUSCINOSIS NEURONAL PROTEIN 5"/>
    <property type="match status" value="1"/>
</dbReference>
<dbReference type="GO" id="GO:0016798">
    <property type="term" value="F:hydrolase activity, acting on glycosyl bonds"/>
    <property type="evidence" value="ECO:0007669"/>
    <property type="project" value="TreeGrafter"/>
</dbReference>
<dbReference type="Proteomes" id="UP001146793">
    <property type="component" value="Unassembled WGS sequence"/>
</dbReference>
<reference evidence="4" key="1">
    <citation type="submission" date="2022-08" db="EMBL/GenBank/DDBJ databases">
        <title>Novel sulphate-reducing endosymbionts in the free-living metamonad Anaeramoeba.</title>
        <authorList>
            <person name="Jerlstrom-Hultqvist J."/>
            <person name="Cepicka I."/>
            <person name="Gallot-Lavallee L."/>
            <person name="Salas-Leiva D."/>
            <person name="Curtis B.A."/>
            <person name="Zahonova K."/>
            <person name="Pipaliya S."/>
            <person name="Dacks J."/>
            <person name="Roger A.J."/>
        </authorList>
    </citation>
    <scope>NUCLEOTIDE SEQUENCE</scope>
    <source>
        <strain evidence="4">Busselton2</strain>
    </source>
</reference>
<accession>A0AAV7YQ72</accession>
<evidence type="ECO:0000256" key="3">
    <source>
        <dbReference type="SAM" id="Phobius"/>
    </source>
</evidence>
<dbReference type="GO" id="GO:0005765">
    <property type="term" value="C:lysosomal membrane"/>
    <property type="evidence" value="ECO:0007669"/>
    <property type="project" value="TreeGrafter"/>
</dbReference>
<evidence type="ECO:0000313" key="5">
    <source>
        <dbReference type="Proteomes" id="UP001146793"/>
    </source>
</evidence>
<feature type="transmembrane region" description="Helical" evidence="3">
    <location>
        <begin position="6"/>
        <end position="25"/>
    </location>
</feature>
<keyword evidence="3" id="KW-0472">Membrane</keyword>
<name>A0AAV7YQ72_9EUKA</name>
<keyword evidence="3" id="KW-0812">Transmembrane</keyword>
<dbReference type="GO" id="GO:0007040">
    <property type="term" value="P:lysosome organization"/>
    <property type="evidence" value="ECO:0007669"/>
    <property type="project" value="TreeGrafter"/>
</dbReference>
<dbReference type="PANTHER" id="PTHR15380">
    <property type="entry name" value="CEROID-LIPOFUSCINOSIS, NEURONAL 5"/>
    <property type="match status" value="1"/>
</dbReference>
<dbReference type="EMBL" id="JANTQA010000047">
    <property type="protein sequence ID" value="KAJ3431923.1"/>
    <property type="molecule type" value="Genomic_DNA"/>
</dbReference>
<sequence length="318" mass="36961">MQTIFSLHSFTIFLIILCFISCATFSPKHEKVQTKVEKPSCVDPNYVYCPNRTAIPSFGESDQIDIYYLTAPLLKHMLNNTLSHVNLYHSAIGFHHLASDKTYVIEYAVNNGFINLLEPMIYLNASGQKEILHCDYATLCFSHQPIFPGPETYYTNATKVAEATGTEFNTLLEWSKKYNLTHQAYRLFLVLKQWPNDKETPFFDSVDCMDFTNSFVDACIESGIHIVTEKVRRDYSLLFTLKPELVDISNPVNYNEIVKFYEELDIRGSDTWQILKKIVKMLYNFKFMRDMKGNYYRLTPIMPFVGNHYEMIDTHTSN</sequence>